<dbReference type="SUPFAM" id="SSF54909">
    <property type="entry name" value="Dimeric alpha+beta barrel"/>
    <property type="match status" value="1"/>
</dbReference>
<evidence type="ECO:0000313" key="2">
    <source>
        <dbReference type="EMBL" id="MFD1531503.1"/>
    </source>
</evidence>
<keyword evidence="3" id="KW-1185">Reference proteome</keyword>
<feature type="region of interest" description="Disordered" evidence="1">
    <location>
        <begin position="20"/>
        <end position="56"/>
    </location>
</feature>
<dbReference type="RefSeq" id="WP_343978773.1">
    <property type="nucleotide sequence ID" value="NZ_BAAAJG010000010.1"/>
</dbReference>
<sequence length="283" mass="31278">MSQGGGLGRAGRRFLRFLLGRPSPDEASGGSAEYRDPEPTRLGANGSLPDQDRGRRVFDDRWRRRGATRIGRGWIVYARSTTVVAKSELIDAGIAHIRDEVMPTLLGIDGCIGLSMLVDRSSGRCIVTSAWETEEAMRASEEQLRPVRDHAAEILGGRTQVDEWEIEIAVLHRDHTTQPGACVRAIWVQMDARQAKRVVDVYKSVLLPEIQEFDGFCSASLMVDRTSGYAVSSVTFDSREAMLRTRNLAAVVRERGAREASGEVVEVGEFELALAHLRVPEMA</sequence>
<gene>
    <name evidence="2" type="ORF">ACFSCY_18870</name>
</gene>
<dbReference type="InterPro" id="IPR011008">
    <property type="entry name" value="Dimeric_a/b-barrel"/>
</dbReference>
<dbReference type="EMBL" id="JBHUCP010000012">
    <property type="protein sequence ID" value="MFD1531503.1"/>
    <property type="molecule type" value="Genomic_DNA"/>
</dbReference>
<evidence type="ECO:0000313" key="3">
    <source>
        <dbReference type="Proteomes" id="UP001597145"/>
    </source>
</evidence>
<protein>
    <recommendedName>
        <fullName evidence="4">ABM domain-containing protein</fullName>
    </recommendedName>
</protein>
<dbReference type="Proteomes" id="UP001597145">
    <property type="component" value="Unassembled WGS sequence"/>
</dbReference>
<organism evidence="2 3">
    <name type="scientific">Pseudonocardia aurantiaca</name>
    <dbReference type="NCBI Taxonomy" id="75290"/>
    <lineage>
        <taxon>Bacteria</taxon>
        <taxon>Bacillati</taxon>
        <taxon>Actinomycetota</taxon>
        <taxon>Actinomycetes</taxon>
        <taxon>Pseudonocardiales</taxon>
        <taxon>Pseudonocardiaceae</taxon>
        <taxon>Pseudonocardia</taxon>
    </lineage>
</organism>
<proteinExistence type="predicted"/>
<comment type="caution">
    <text evidence="2">The sequence shown here is derived from an EMBL/GenBank/DDBJ whole genome shotgun (WGS) entry which is preliminary data.</text>
</comment>
<evidence type="ECO:0000256" key="1">
    <source>
        <dbReference type="SAM" id="MobiDB-lite"/>
    </source>
</evidence>
<name>A0ABW4FMD7_9PSEU</name>
<accession>A0ABW4FMD7</accession>
<evidence type="ECO:0008006" key="4">
    <source>
        <dbReference type="Google" id="ProtNLM"/>
    </source>
</evidence>
<reference evidence="3" key="1">
    <citation type="journal article" date="2019" name="Int. J. Syst. Evol. Microbiol.">
        <title>The Global Catalogue of Microorganisms (GCM) 10K type strain sequencing project: providing services to taxonomists for standard genome sequencing and annotation.</title>
        <authorList>
            <consortium name="The Broad Institute Genomics Platform"/>
            <consortium name="The Broad Institute Genome Sequencing Center for Infectious Disease"/>
            <person name="Wu L."/>
            <person name="Ma J."/>
        </authorList>
    </citation>
    <scope>NUCLEOTIDE SEQUENCE [LARGE SCALE GENOMIC DNA]</scope>
    <source>
        <strain evidence="3">JCM 12165</strain>
    </source>
</reference>